<keyword evidence="1" id="KW-0812">Transmembrane</keyword>
<protein>
    <submittedName>
        <fullName evidence="2">Uncharacterized protein</fullName>
    </submittedName>
</protein>
<keyword evidence="1" id="KW-0472">Membrane</keyword>
<dbReference type="VEuPathDB" id="ToxoDB:EMWEY_00042560"/>
<proteinExistence type="predicted"/>
<dbReference type="AlphaFoldDB" id="U6MIX4"/>
<evidence type="ECO:0000256" key="1">
    <source>
        <dbReference type="SAM" id="Phobius"/>
    </source>
</evidence>
<keyword evidence="1" id="KW-1133">Transmembrane helix</keyword>
<dbReference type="EMBL" id="HG722141">
    <property type="protein sequence ID" value="CDJ61580.1"/>
    <property type="molecule type" value="Genomic_DNA"/>
</dbReference>
<accession>U6MIX4</accession>
<evidence type="ECO:0000313" key="2">
    <source>
        <dbReference type="EMBL" id="CDJ61580.1"/>
    </source>
</evidence>
<organism evidence="2 3">
    <name type="scientific">Eimeria maxima</name>
    <name type="common">Coccidian parasite</name>
    <dbReference type="NCBI Taxonomy" id="5804"/>
    <lineage>
        <taxon>Eukaryota</taxon>
        <taxon>Sar</taxon>
        <taxon>Alveolata</taxon>
        <taxon>Apicomplexa</taxon>
        <taxon>Conoidasida</taxon>
        <taxon>Coccidia</taxon>
        <taxon>Eucoccidiorida</taxon>
        <taxon>Eimeriorina</taxon>
        <taxon>Eimeriidae</taxon>
        <taxon>Eimeria</taxon>
    </lineage>
</organism>
<reference evidence="2" key="1">
    <citation type="submission" date="2013-10" db="EMBL/GenBank/DDBJ databases">
        <title>Genomic analysis of the causative agents of coccidiosis in chickens.</title>
        <authorList>
            <person name="Reid A.J."/>
            <person name="Blake D."/>
            <person name="Billington K."/>
            <person name="Browne H."/>
            <person name="Dunn M."/>
            <person name="Hung S."/>
            <person name="Kawahara F."/>
            <person name="Miranda-Saavedra D."/>
            <person name="Mourier T."/>
            <person name="Nagra H."/>
            <person name="Otto T.D."/>
            <person name="Rawlings N."/>
            <person name="Sanchez A."/>
            <person name="Sanders M."/>
            <person name="Subramaniam C."/>
            <person name="Tay Y."/>
            <person name="Dear P."/>
            <person name="Doerig C."/>
            <person name="Gruber A."/>
            <person name="Parkinson J."/>
            <person name="Shirley M."/>
            <person name="Wan K.L."/>
            <person name="Berriman M."/>
            <person name="Tomley F."/>
            <person name="Pain A."/>
        </authorList>
    </citation>
    <scope>NUCLEOTIDE SEQUENCE [LARGE SCALE GENOMIC DNA]</scope>
    <source>
        <strain evidence="2">Weybridge</strain>
    </source>
</reference>
<dbReference type="RefSeq" id="XP_013338230.1">
    <property type="nucleotide sequence ID" value="XM_013482776.1"/>
</dbReference>
<evidence type="ECO:0000313" key="3">
    <source>
        <dbReference type="Proteomes" id="UP000030763"/>
    </source>
</evidence>
<gene>
    <name evidence="2" type="ORF">EMWEY_00042560</name>
</gene>
<sequence length="165" mass="18046">MRILRRIDSRYGFVRGLHSGAGVVLGDAVAVLFPLVLESPLFSVVSAAKIPLNKLHCLLRLSTTRFSEALDSRSFGFKYILEGERLSCGAGVVLGDAVAVLFPLVLESPLFSVVSAAKIPLNKLHCLLRLSTTRFSEALDSRSFGFKYILEGERLSWSAVSCSRQ</sequence>
<name>U6MIX4_EIMMA</name>
<keyword evidence="3" id="KW-1185">Reference proteome</keyword>
<dbReference type="Proteomes" id="UP000030763">
    <property type="component" value="Unassembled WGS sequence"/>
</dbReference>
<feature type="transmembrane region" description="Helical" evidence="1">
    <location>
        <begin position="12"/>
        <end position="37"/>
    </location>
</feature>
<dbReference type="GeneID" id="25338242"/>
<reference evidence="2" key="2">
    <citation type="submission" date="2013-10" db="EMBL/GenBank/DDBJ databases">
        <authorList>
            <person name="Aslett M."/>
        </authorList>
    </citation>
    <scope>NUCLEOTIDE SEQUENCE [LARGE SCALE GENOMIC DNA]</scope>
    <source>
        <strain evidence="2">Weybridge</strain>
    </source>
</reference>